<protein>
    <submittedName>
        <fullName evidence="2">Uncharacterized protein</fullName>
    </submittedName>
</protein>
<evidence type="ECO:0000256" key="1">
    <source>
        <dbReference type="SAM" id="MobiDB-lite"/>
    </source>
</evidence>
<dbReference type="EMBL" id="JAJJMB010002292">
    <property type="protein sequence ID" value="KAI3952237.1"/>
    <property type="molecule type" value="Genomic_DNA"/>
</dbReference>
<dbReference type="AlphaFoldDB" id="A0AAD4TDP8"/>
<name>A0AAD4TDP8_9MAGN</name>
<gene>
    <name evidence="2" type="ORF">MKW98_005932</name>
</gene>
<evidence type="ECO:0000313" key="3">
    <source>
        <dbReference type="Proteomes" id="UP001202328"/>
    </source>
</evidence>
<accession>A0AAD4TDP8</accession>
<proteinExistence type="predicted"/>
<evidence type="ECO:0000313" key="2">
    <source>
        <dbReference type="EMBL" id="KAI3952237.1"/>
    </source>
</evidence>
<comment type="caution">
    <text evidence="2">The sequence shown here is derived from an EMBL/GenBank/DDBJ whole genome shotgun (WGS) entry which is preliminary data.</text>
</comment>
<feature type="compositionally biased region" description="Low complexity" evidence="1">
    <location>
        <begin position="13"/>
        <end position="29"/>
    </location>
</feature>
<feature type="region of interest" description="Disordered" evidence="1">
    <location>
        <begin position="1"/>
        <end position="57"/>
    </location>
</feature>
<sequence length="273" mass="30812">MMFNDPHQHHQHLQQQYQLQQQQHQRQQQSLDFYRGPPMRQPSASSTNLTSDCHPTDPTPYNAQGAVLLLNELESLSRGELLIILALWFAICRDATPQVEITGAHENIVWELAWHPIGYILGPGLPGKESTPSDGSVFHHIGSNDHTTRFWCRNRPEVHTGYNQGFGELNPALVGRVPSNFPVPSTPGPFATGLPRSEGTFPSRPGQMYPPLAVHTTAYNLFKCQWFQHLICARNKVFSNFYYLSSSFKYAGAMKVAKRKEMTKKWCGLLLAA</sequence>
<dbReference type="Proteomes" id="UP001202328">
    <property type="component" value="Unassembled WGS sequence"/>
</dbReference>
<keyword evidence="3" id="KW-1185">Reference proteome</keyword>
<reference evidence="2" key="1">
    <citation type="submission" date="2022-04" db="EMBL/GenBank/DDBJ databases">
        <title>A functionally conserved STORR gene fusion in Papaver species that diverged 16.8 million years ago.</title>
        <authorList>
            <person name="Catania T."/>
        </authorList>
    </citation>
    <scope>NUCLEOTIDE SEQUENCE</scope>
    <source>
        <strain evidence="2">S-188037</strain>
    </source>
</reference>
<organism evidence="2 3">
    <name type="scientific">Papaver atlanticum</name>
    <dbReference type="NCBI Taxonomy" id="357466"/>
    <lineage>
        <taxon>Eukaryota</taxon>
        <taxon>Viridiplantae</taxon>
        <taxon>Streptophyta</taxon>
        <taxon>Embryophyta</taxon>
        <taxon>Tracheophyta</taxon>
        <taxon>Spermatophyta</taxon>
        <taxon>Magnoliopsida</taxon>
        <taxon>Ranunculales</taxon>
        <taxon>Papaveraceae</taxon>
        <taxon>Papaveroideae</taxon>
        <taxon>Papaver</taxon>
    </lineage>
</organism>
<feature type="compositionally biased region" description="Polar residues" evidence="1">
    <location>
        <begin position="42"/>
        <end position="53"/>
    </location>
</feature>